<organism evidence="1 2">
    <name type="scientific">Caerostris darwini</name>
    <dbReference type="NCBI Taxonomy" id="1538125"/>
    <lineage>
        <taxon>Eukaryota</taxon>
        <taxon>Metazoa</taxon>
        <taxon>Ecdysozoa</taxon>
        <taxon>Arthropoda</taxon>
        <taxon>Chelicerata</taxon>
        <taxon>Arachnida</taxon>
        <taxon>Araneae</taxon>
        <taxon>Araneomorphae</taxon>
        <taxon>Entelegynae</taxon>
        <taxon>Araneoidea</taxon>
        <taxon>Araneidae</taxon>
        <taxon>Caerostris</taxon>
    </lineage>
</organism>
<dbReference type="Proteomes" id="UP001054837">
    <property type="component" value="Unassembled WGS sequence"/>
</dbReference>
<reference evidence="1 2" key="1">
    <citation type="submission" date="2021-06" db="EMBL/GenBank/DDBJ databases">
        <title>Caerostris darwini draft genome.</title>
        <authorList>
            <person name="Kono N."/>
            <person name="Arakawa K."/>
        </authorList>
    </citation>
    <scope>NUCLEOTIDE SEQUENCE [LARGE SCALE GENOMIC DNA]</scope>
</reference>
<name>A0AAV4UFA5_9ARAC</name>
<keyword evidence="2" id="KW-1185">Reference proteome</keyword>
<dbReference type="EMBL" id="BPLQ01011198">
    <property type="protein sequence ID" value="GIY56467.1"/>
    <property type="molecule type" value="Genomic_DNA"/>
</dbReference>
<gene>
    <name evidence="1" type="ORF">CDAR_62961</name>
</gene>
<accession>A0AAV4UFA5</accession>
<sequence length="85" mass="9601">MRKRIIIYKTITRSNTAAYNVTVESRTIPDSPISDSRHRIPSVQNVHFGEISQQNPSPYHDASTSECMVFGDVLELIASAFFFPL</sequence>
<evidence type="ECO:0000313" key="1">
    <source>
        <dbReference type="EMBL" id="GIY56467.1"/>
    </source>
</evidence>
<dbReference type="AlphaFoldDB" id="A0AAV4UFA5"/>
<protein>
    <submittedName>
        <fullName evidence="1">Uncharacterized protein</fullName>
    </submittedName>
</protein>
<comment type="caution">
    <text evidence="1">The sequence shown here is derived from an EMBL/GenBank/DDBJ whole genome shotgun (WGS) entry which is preliminary data.</text>
</comment>
<proteinExistence type="predicted"/>
<evidence type="ECO:0000313" key="2">
    <source>
        <dbReference type="Proteomes" id="UP001054837"/>
    </source>
</evidence>